<feature type="chain" id="PRO_5002103617" evidence="1">
    <location>
        <begin position="22"/>
        <end position="201"/>
    </location>
</feature>
<dbReference type="AlphaFoldDB" id="A0A0B4GWA5"/>
<organism evidence="2 3">
    <name type="scientific">Metarhizium guizhouense (strain ARSEF 977)</name>
    <dbReference type="NCBI Taxonomy" id="1276136"/>
    <lineage>
        <taxon>Eukaryota</taxon>
        <taxon>Fungi</taxon>
        <taxon>Dikarya</taxon>
        <taxon>Ascomycota</taxon>
        <taxon>Pezizomycotina</taxon>
        <taxon>Sordariomycetes</taxon>
        <taxon>Hypocreomycetidae</taxon>
        <taxon>Hypocreales</taxon>
        <taxon>Clavicipitaceae</taxon>
        <taxon>Metarhizium</taxon>
    </lineage>
</organism>
<sequence length="201" mass="21574">MKPPTLIAILAVAVHAHALTASQPDPQDQLSQETEATATLALFKRARQPSAQAIDAAARSWQRDTGVVSQFLSTAESMSPQQLQQQARVALSAENDELNHKKVLDQMFLTGARRNRDATVRQANNVLDTQGTFQFVVDGLQTLSRRGARMSPGQVSSMIRAINRDRCPQVLPAIDAYMAAAAGAGGGQTGNALRAIRPSNC</sequence>
<gene>
    <name evidence="2" type="ORF">MGU_08738</name>
</gene>
<keyword evidence="1" id="KW-0732">Signal</keyword>
<comment type="caution">
    <text evidence="2">The sequence shown here is derived from an EMBL/GenBank/DDBJ whole genome shotgun (WGS) entry which is preliminary data.</text>
</comment>
<evidence type="ECO:0000256" key="1">
    <source>
        <dbReference type="SAM" id="SignalP"/>
    </source>
</evidence>
<protein>
    <submittedName>
        <fullName evidence="2">Uncharacterized protein</fullName>
    </submittedName>
</protein>
<accession>A0A0B4GWA5</accession>
<proteinExistence type="predicted"/>
<evidence type="ECO:0000313" key="3">
    <source>
        <dbReference type="Proteomes" id="UP000031192"/>
    </source>
</evidence>
<name>A0A0B4GWA5_METGA</name>
<dbReference type="OrthoDB" id="2117996at2759"/>
<dbReference type="EMBL" id="AZNH01000049">
    <property type="protein sequence ID" value="KID83972.1"/>
    <property type="molecule type" value="Genomic_DNA"/>
</dbReference>
<evidence type="ECO:0000313" key="2">
    <source>
        <dbReference type="EMBL" id="KID83972.1"/>
    </source>
</evidence>
<dbReference type="Proteomes" id="UP000031192">
    <property type="component" value="Unassembled WGS sequence"/>
</dbReference>
<feature type="signal peptide" evidence="1">
    <location>
        <begin position="1"/>
        <end position="21"/>
    </location>
</feature>
<reference evidence="2 3" key="1">
    <citation type="journal article" date="2014" name="Proc. Natl. Acad. Sci. U.S.A.">
        <title>Trajectory and genomic determinants of fungal-pathogen speciation and host adaptation.</title>
        <authorList>
            <person name="Hu X."/>
            <person name="Xiao G."/>
            <person name="Zheng P."/>
            <person name="Shang Y."/>
            <person name="Su Y."/>
            <person name="Zhang X."/>
            <person name="Liu X."/>
            <person name="Zhan S."/>
            <person name="St Leger R.J."/>
            <person name="Wang C."/>
        </authorList>
    </citation>
    <scope>NUCLEOTIDE SEQUENCE [LARGE SCALE GENOMIC DNA]</scope>
    <source>
        <strain evidence="2 3">ARSEF 977</strain>
    </source>
</reference>
<dbReference type="HOGENOM" id="CLU_117716_0_0_1"/>
<keyword evidence="3" id="KW-1185">Reference proteome</keyword>